<dbReference type="GO" id="GO:0016740">
    <property type="term" value="F:transferase activity"/>
    <property type="evidence" value="ECO:0007669"/>
    <property type="project" value="UniProtKB-KW"/>
</dbReference>
<gene>
    <name evidence="2" type="ORF">HT585_13055</name>
</gene>
<keyword evidence="2" id="KW-0808">Transferase</keyword>
<accession>A0A7Y6Q671</accession>
<evidence type="ECO:0000313" key="3">
    <source>
        <dbReference type="Proteomes" id="UP000520198"/>
    </source>
</evidence>
<protein>
    <submittedName>
        <fullName evidence="2">Glycosyltransferase family 2 protein</fullName>
    </submittedName>
</protein>
<comment type="caution">
    <text evidence="2">The sequence shown here is derived from an EMBL/GenBank/DDBJ whole genome shotgun (WGS) entry which is preliminary data.</text>
</comment>
<dbReference type="CDD" id="cd00761">
    <property type="entry name" value="Glyco_tranf_GTA_type"/>
    <property type="match status" value="1"/>
</dbReference>
<dbReference type="PANTHER" id="PTHR43685:SF2">
    <property type="entry name" value="GLYCOSYLTRANSFERASE 2-LIKE DOMAIN-CONTAINING PROTEIN"/>
    <property type="match status" value="1"/>
</dbReference>
<sequence length="390" mass="43518">MVSGPLVSILMPTHSRVDVIGFAIQSVLAQTMGDFELLVVGDGCVAGTAEVVAGFNDPRIRFFDLPKAPYFGYANRNVALRESRGKYIGFAADDDLLFHDHLERLLTGLEGGGALAYSQALWVSTDGIAAPFLTNLTASDELNTFLQQRNSIPASCFLYRADCLPTRDVWREDVEGAADWLLWRRIVGETYDQSIFYCRAPTVLHFSAKRMASRYARMPEFATALDIADRAYWWPSPLRVAISSEKTEQNVYSDLMRADPHGWSDTVRRATNDLIARLAWEDIQIVRPAYAAVQRELSATQGEIVMARGQLTTKRDQLLGALDLVNALQRDFSALEDKSHALDLANQKTSSLLAEANARVAEKALEIDAMQSTVAWKLHLSIQRLLSRFR</sequence>
<feature type="domain" description="Glycosyltransferase 2-like" evidence="1">
    <location>
        <begin position="8"/>
        <end position="126"/>
    </location>
</feature>
<dbReference type="InterPro" id="IPR001173">
    <property type="entry name" value="Glyco_trans_2-like"/>
</dbReference>
<dbReference type="Proteomes" id="UP000520198">
    <property type="component" value="Unassembled WGS sequence"/>
</dbReference>
<dbReference type="Pfam" id="PF00535">
    <property type="entry name" value="Glycos_transf_2"/>
    <property type="match status" value="1"/>
</dbReference>
<proteinExistence type="predicted"/>
<keyword evidence="3" id="KW-1185">Reference proteome</keyword>
<dbReference type="Gene3D" id="3.90.550.10">
    <property type="entry name" value="Spore Coat Polysaccharide Biosynthesis Protein SpsA, Chain A"/>
    <property type="match status" value="1"/>
</dbReference>
<dbReference type="AlphaFoldDB" id="A0A7Y6Q671"/>
<name>A0A7Y6Q671_9HYPH</name>
<dbReference type="PANTHER" id="PTHR43685">
    <property type="entry name" value="GLYCOSYLTRANSFERASE"/>
    <property type="match status" value="1"/>
</dbReference>
<dbReference type="SUPFAM" id="SSF53448">
    <property type="entry name" value="Nucleotide-diphospho-sugar transferases"/>
    <property type="match status" value="1"/>
</dbReference>
<evidence type="ECO:0000313" key="2">
    <source>
        <dbReference type="EMBL" id="NVD39789.1"/>
    </source>
</evidence>
<evidence type="ECO:0000259" key="1">
    <source>
        <dbReference type="Pfam" id="PF00535"/>
    </source>
</evidence>
<reference evidence="2 3" key="1">
    <citation type="submission" date="2020-06" db="EMBL/GenBank/DDBJ databases">
        <authorList>
            <person name="Grouzdev D.S."/>
        </authorList>
    </citation>
    <scope>NUCLEOTIDE SEQUENCE [LARGE SCALE GENOMIC DNA]</scope>
    <source>
        <strain evidence="2 3">HO-A22</strain>
    </source>
</reference>
<organism evidence="2 3">
    <name type="scientific">Ensifer oleiphilus</name>
    <dbReference type="NCBI Taxonomy" id="2742698"/>
    <lineage>
        <taxon>Bacteria</taxon>
        <taxon>Pseudomonadati</taxon>
        <taxon>Pseudomonadota</taxon>
        <taxon>Alphaproteobacteria</taxon>
        <taxon>Hyphomicrobiales</taxon>
        <taxon>Rhizobiaceae</taxon>
        <taxon>Sinorhizobium/Ensifer group</taxon>
        <taxon>Ensifer</taxon>
    </lineage>
</organism>
<dbReference type="InterPro" id="IPR050834">
    <property type="entry name" value="Glycosyltransf_2"/>
</dbReference>
<dbReference type="InterPro" id="IPR029044">
    <property type="entry name" value="Nucleotide-diphossugar_trans"/>
</dbReference>
<dbReference type="EMBL" id="JABWDU010000003">
    <property type="protein sequence ID" value="NVD39789.1"/>
    <property type="molecule type" value="Genomic_DNA"/>
</dbReference>